<keyword evidence="2" id="KW-0217">Developmental protein</keyword>
<dbReference type="Gene3D" id="2.10.110.10">
    <property type="entry name" value="Cysteine Rich Protein"/>
    <property type="match status" value="1"/>
</dbReference>
<dbReference type="PANTHER" id="PTHR24208">
    <property type="entry name" value="LIM/HOMEOBOX PROTEIN LHX"/>
    <property type="match status" value="1"/>
</dbReference>
<evidence type="ECO:0000256" key="4">
    <source>
        <dbReference type="ARBA" id="ARBA00022737"/>
    </source>
</evidence>
<dbReference type="InterPro" id="IPR050453">
    <property type="entry name" value="LIM_Homeobox_TF"/>
</dbReference>
<evidence type="ECO:0000256" key="3">
    <source>
        <dbReference type="ARBA" id="ARBA00022723"/>
    </source>
</evidence>
<evidence type="ECO:0000256" key="2">
    <source>
        <dbReference type="ARBA" id="ARBA00022473"/>
    </source>
</evidence>
<dbReference type="InterPro" id="IPR001781">
    <property type="entry name" value="Znf_LIM"/>
</dbReference>
<keyword evidence="10" id="KW-0804">Transcription</keyword>
<gene>
    <name evidence="14" type="ORF">IRJ41_019549</name>
</gene>
<keyword evidence="7 12" id="KW-0440">LIM domain</keyword>
<evidence type="ECO:0000256" key="6">
    <source>
        <dbReference type="ARBA" id="ARBA00023015"/>
    </source>
</evidence>
<dbReference type="Pfam" id="PF00412">
    <property type="entry name" value="LIM"/>
    <property type="match status" value="1"/>
</dbReference>
<evidence type="ECO:0000256" key="5">
    <source>
        <dbReference type="ARBA" id="ARBA00022833"/>
    </source>
</evidence>
<keyword evidence="8 14" id="KW-0238">DNA-binding</keyword>
<evidence type="ECO:0000313" key="15">
    <source>
        <dbReference type="Proteomes" id="UP001059041"/>
    </source>
</evidence>
<dbReference type="GO" id="GO:0000981">
    <property type="term" value="F:DNA-binding transcription factor activity, RNA polymerase II-specific"/>
    <property type="evidence" value="ECO:0007669"/>
    <property type="project" value="TreeGrafter"/>
</dbReference>
<reference evidence="14" key="1">
    <citation type="submission" date="2021-02" db="EMBL/GenBank/DDBJ databases">
        <title>Comparative genomics reveals that relaxation of natural selection precedes convergent phenotypic evolution of cavefish.</title>
        <authorList>
            <person name="Peng Z."/>
        </authorList>
    </citation>
    <scope>NUCLEOTIDE SEQUENCE</scope>
    <source>
        <tissue evidence="14">Muscle</tissue>
    </source>
</reference>
<dbReference type="GO" id="GO:0005634">
    <property type="term" value="C:nucleus"/>
    <property type="evidence" value="ECO:0007669"/>
    <property type="project" value="UniProtKB-SubCell"/>
</dbReference>
<sequence length="204" mass="22666">MDGIKLEDHPLRSGQATLGVMLGTECHHQAVCEGCQRPISDRFLMRVNESSWHEECLQCAVCQQPLTTSCYFRERKLYCKHDYQHVCLLHLCDVMDEVQSPLGSSLPPPISADLFSSISPSFPKATFCPNLISVADQRNVIEFVGNFALKFLNDSEQIPARPDRIVAAVYVVIPVGLLGMRLHEAKGRNGENNLKVGKLKSANA</sequence>
<keyword evidence="11" id="KW-0539">Nucleus</keyword>
<keyword evidence="9 14" id="KW-0371">Homeobox</keyword>
<evidence type="ECO:0000256" key="9">
    <source>
        <dbReference type="ARBA" id="ARBA00023155"/>
    </source>
</evidence>
<accession>A0A9W7TFE1</accession>
<evidence type="ECO:0000313" key="14">
    <source>
        <dbReference type="EMBL" id="KAI7797665.1"/>
    </source>
</evidence>
<evidence type="ECO:0000256" key="7">
    <source>
        <dbReference type="ARBA" id="ARBA00023038"/>
    </source>
</evidence>
<evidence type="ECO:0000256" key="10">
    <source>
        <dbReference type="ARBA" id="ARBA00023163"/>
    </source>
</evidence>
<dbReference type="CDD" id="cd09371">
    <property type="entry name" value="LIM1_Lmx1b"/>
    <property type="match status" value="1"/>
</dbReference>
<dbReference type="SMART" id="SM00132">
    <property type="entry name" value="LIM"/>
    <property type="match status" value="1"/>
</dbReference>
<dbReference type="PROSITE" id="PS50023">
    <property type="entry name" value="LIM_DOMAIN_2"/>
    <property type="match status" value="1"/>
</dbReference>
<dbReference type="SUPFAM" id="SSF57716">
    <property type="entry name" value="Glucocorticoid receptor-like (DNA-binding domain)"/>
    <property type="match status" value="1"/>
</dbReference>
<dbReference type="AlphaFoldDB" id="A0A9W7TFE1"/>
<dbReference type="EMBL" id="JAFHDT010000017">
    <property type="protein sequence ID" value="KAI7797665.1"/>
    <property type="molecule type" value="Genomic_DNA"/>
</dbReference>
<keyword evidence="5 12" id="KW-0862">Zinc</keyword>
<organism evidence="14 15">
    <name type="scientific">Triplophysa rosa</name>
    <name type="common">Cave loach</name>
    <dbReference type="NCBI Taxonomy" id="992332"/>
    <lineage>
        <taxon>Eukaryota</taxon>
        <taxon>Metazoa</taxon>
        <taxon>Chordata</taxon>
        <taxon>Craniata</taxon>
        <taxon>Vertebrata</taxon>
        <taxon>Euteleostomi</taxon>
        <taxon>Actinopterygii</taxon>
        <taxon>Neopterygii</taxon>
        <taxon>Teleostei</taxon>
        <taxon>Ostariophysi</taxon>
        <taxon>Cypriniformes</taxon>
        <taxon>Nemacheilidae</taxon>
        <taxon>Triplophysa</taxon>
    </lineage>
</organism>
<dbReference type="GO" id="GO:0046872">
    <property type="term" value="F:metal ion binding"/>
    <property type="evidence" value="ECO:0007669"/>
    <property type="project" value="UniProtKB-KW"/>
</dbReference>
<feature type="domain" description="LIM zinc-binding" evidence="13">
    <location>
        <begin position="30"/>
        <end position="89"/>
    </location>
</feature>
<dbReference type="GO" id="GO:0030182">
    <property type="term" value="P:neuron differentiation"/>
    <property type="evidence" value="ECO:0007669"/>
    <property type="project" value="TreeGrafter"/>
</dbReference>
<keyword evidence="4" id="KW-0677">Repeat</keyword>
<dbReference type="GO" id="GO:0000977">
    <property type="term" value="F:RNA polymerase II transcription regulatory region sequence-specific DNA binding"/>
    <property type="evidence" value="ECO:0007669"/>
    <property type="project" value="TreeGrafter"/>
</dbReference>
<keyword evidence="15" id="KW-1185">Reference proteome</keyword>
<evidence type="ECO:0000256" key="1">
    <source>
        <dbReference type="ARBA" id="ARBA00004123"/>
    </source>
</evidence>
<dbReference type="FunFam" id="2.10.110.10:FF:000006">
    <property type="entry name" value="LIM homeobox transcription factor 1-beta"/>
    <property type="match status" value="1"/>
</dbReference>
<comment type="subcellular location">
    <subcellularLocation>
        <location evidence="1">Nucleus</location>
    </subcellularLocation>
</comment>
<evidence type="ECO:0000256" key="11">
    <source>
        <dbReference type="ARBA" id="ARBA00023242"/>
    </source>
</evidence>
<name>A0A9W7TFE1_TRIRA</name>
<keyword evidence="6" id="KW-0805">Transcription regulation</keyword>
<keyword evidence="3 12" id="KW-0479">Metal-binding</keyword>
<evidence type="ECO:0000256" key="8">
    <source>
        <dbReference type="ARBA" id="ARBA00023125"/>
    </source>
</evidence>
<protein>
    <submittedName>
        <fullName evidence="14">LIM homeodomain protein</fullName>
    </submittedName>
</protein>
<evidence type="ECO:0000256" key="12">
    <source>
        <dbReference type="PROSITE-ProRule" id="PRU00125"/>
    </source>
</evidence>
<comment type="caution">
    <text evidence="14">The sequence shown here is derived from an EMBL/GenBank/DDBJ whole genome shotgun (WGS) entry which is preliminary data.</text>
</comment>
<dbReference type="PROSITE" id="PS00478">
    <property type="entry name" value="LIM_DOMAIN_1"/>
    <property type="match status" value="1"/>
</dbReference>
<proteinExistence type="predicted"/>
<dbReference type="Proteomes" id="UP001059041">
    <property type="component" value="Linkage Group LG17"/>
</dbReference>
<evidence type="ECO:0000259" key="13">
    <source>
        <dbReference type="PROSITE" id="PS50023"/>
    </source>
</evidence>
<dbReference type="PANTHER" id="PTHR24208:SF96">
    <property type="entry name" value="LIM HOMEOBOX TRANSCRIPTION FACTOR 1-BETA"/>
    <property type="match status" value="1"/>
</dbReference>